<protein>
    <recommendedName>
        <fullName evidence="3">HTH luxR-type domain-containing protein</fullName>
    </recommendedName>
</protein>
<proteinExistence type="predicted"/>
<sequence>MNTQTSFNLISREELRHLAYDLGKSDAEIAQMYNVSTNTVNNRRRQMNLIQGQMTSEQLADTVRMAEAIKHLPMEAIEQIKQIVDTYRRPY</sequence>
<comment type="caution">
    <text evidence="1">The sequence shown here is derived from an EMBL/GenBank/DDBJ whole genome shotgun (WGS) entry which is preliminary data.</text>
</comment>
<organism evidence="1 2">
    <name type="scientific">Alicyclobacillus fodiniaquatilis</name>
    <dbReference type="NCBI Taxonomy" id="1661150"/>
    <lineage>
        <taxon>Bacteria</taxon>
        <taxon>Bacillati</taxon>
        <taxon>Bacillota</taxon>
        <taxon>Bacilli</taxon>
        <taxon>Bacillales</taxon>
        <taxon>Alicyclobacillaceae</taxon>
        <taxon>Alicyclobacillus</taxon>
    </lineage>
</organism>
<dbReference type="Proteomes" id="UP001597079">
    <property type="component" value="Unassembled WGS sequence"/>
</dbReference>
<gene>
    <name evidence="1" type="ORF">ACFSB2_09335</name>
</gene>
<evidence type="ECO:0008006" key="3">
    <source>
        <dbReference type="Google" id="ProtNLM"/>
    </source>
</evidence>
<evidence type="ECO:0000313" key="1">
    <source>
        <dbReference type="EMBL" id="MFD1674899.1"/>
    </source>
</evidence>
<dbReference type="EMBL" id="JBHUCX010000024">
    <property type="protein sequence ID" value="MFD1674899.1"/>
    <property type="molecule type" value="Genomic_DNA"/>
</dbReference>
<reference evidence="2" key="1">
    <citation type="journal article" date="2019" name="Int. J. Syst. Evol. Microbiol.">
        <title>The Global Catalogue of Microorganisms (GCM) 10K type strain sequencing project: providing services to taxonomists for standard genome sequencing and annotation.</title>
        <authorList>
            <consortium name="The Broad Institute Genomics Platform"/>
            <consortium name="The Broad Institute Genome Sequencing Center for Infectious Disease"/>
            <person name="Wu L."/>
            <person name="Ma J."/>
        </authorList>
    </citation>
    <scope>NUCLEOTIDE SEQUENCE [LARGE SCALE GENOMIC DNA]</scope>
    <source>
        <strain evidence="2">CGMCC 1.12286</strain>
    </source>
</reference>
<evidence type="ECO:0000313" key="2">
    <source>
        <dbReference type="Proteomes" id="UP001597079"/>
    </source>
</evidence>
<accession>A0ABW4JG90</accession>
<keyword evidence="2" id="KW-1185">Reference proteome</keyword>
<dbReference type="RefSeq" id="WP_377942773.1">
    <property type="nucleotide sequence ID" value="NZ_JBHUCX010000024.1"/>
</dbReference>
<name>A0ABW4JG90_9BACL</name>